<reference evidence="2 3" key="1">
    <citation type="submission" date="2023-04" db="EMBL/GenBank/DDBJ databases">
        <title>Genome sequence of Halobacillus naozhouensis KACC 21980.</title>
        <authorList>
            <person name="Kim S."/>
            <person name="Heo J."/>
            <person name="Kwon S.-W."/>
        </authorList>
    </citation>
    <scope>NUCLEOTIDE SEQUENCE [LARGE SCALE GENOMIC DNA]</scope>
    <source>
        <strain evidence="2 3">KCTC 13234</strain>
    </source>
</reference>
<dbReference type="EMBL" id="CP121671">
    <property type="protein sequence ID" value="WFT76577.1"/>
    <property type="molecule type" value="Genomic_DNA"/>
</dbReference>
<gene>
    <name evidence="2" type="ORF">P9989_09530</name>
</gene>
<sequence length="81" mass="8766">MKKVAIEENLSDIRAALQQKGYDLVTLQNDQDAEGCDCCVISGQDRDVMGIQNAATNGVVIDARGRTADDVCQEVDNCFSL</sequence>
<dbReference type="InterPro" id="IPR005370">
    <property type="entry name" value="UPF0180"/>
</dbReference>
<dbReference type="Pfam" id="PF03698">
    <property type="entry name" value="UPF0180"/>
    <property type="match status" value="1"/>
</dbReference>
<dbReference type="HAMAP" id="MF_00506">
    <property type="entry name" value="UPF0180"/>
    <property type="match status" value="1"/>
</dbReference>
<dbReference type="NCBIfam" id="NF002845">
    <property type="entry name" value="PRK03094.1"/>
    <property type="match status" value="1"/>
</dbReference>
<comment type="similarity">
    <text evidence="1">Belongs to the UPF0180 family.</text>
</comment>
<protein>
    <recommendedName>
        <fullName evidence="1">UPF0180 protein P9989_09530</fullName>
    </recommendedName>
</protein>
<dbReference type="RefSeq" id="WP_283078527.1">
    <property type="nucleotide sequence ID" value="NZ_CP121671.1"/>
</dbReference>
<evidence type="ECO:0000313" key="3">
    <source>
        <dbReference type="Proteomes" id="UP001221597"/>
    </source>
</evidence>
<evidence type="ECO:0000256" key="1">
    <source>
        <dbReference type="HAMAP-Rule" id="MF_00506"/>
    </source>
</evidence>
<name>A0ABY8J253_9BACI</name>
<proteinExistence type="inferred from homology"/>
<evidence type="ECO:0000313" key="2">
    <source>
        <dbReference type="EMBL" id="WFT76577.1"/>
    </source>
</evidence>
<keyword evidence="3" id="KW-1185">Reference proteome</keyword>
<organism evidence="2 3">
    <name type="scientific">Halobacillus naozhouensis</name>
    <dbReference type="NCBI Taxonomy" id="554880"/>
    <lineage>
        <taxon>Bacteria</taxon>
        <taxon>Bacillati</taxon>
        <taxon>Bacillota</taxon>
        <taxon>Bacilli</taxon>
        <taxon>Bacillales</taxon>
        <taxon>Bacillaceae</taxon>
        <taxon>Halobacillus</taxon>
    </lineage>
</organism>
<accession>A0ABY8J253</accession>
<dbReference type="Proteomes" id="UP001221597">
    <property type="component" value="Chromosome"/>
</dbReference>